<proteinExistence type="predicted"/>
<dbReference type="AlphaFoldDB" id="A0A7T7RFX1"/>
<organism evidence="1 2">
    <name type="scientific">Streptomyces liliifuscus</name>
    <dbReference type="NCBI Taxonomy" id="2797636"/>
    <lineage>
        <taxon>Bacteria</taxon>
        <taxon>Bacillati</taxon>
        <taxon>Actinomycetota</taxon>
        <taxon>Actinomycetes</taxon>
        <taxon>Kitasatosporales</taxon>
        <taxon>Streptomycetaceae</taxon>
        <taxon>Streptomyces</taxon>
    </lineage>
</organism>
<evidence type="ECO:0000313" key="1">
    <source>
        <dbReference type="EMBL" id="QQM45222.1"/>
    </source>
</evidence>
<dbReference type="RefSeq" id="WP_200400031.1">
    <property type="nucleotide sequence ID" value="NZ_CP066831.1"/>
</dbReference>
<dbReference type="Proteomes" id="UP000595636">
    <property type="component" value="Chromosome"/>
</dbReference>
<dbReference type="KEGG" id="slf:JEQ17_41325"/>
<name>A0A7T7RFX1_9ACTN</name>
<sequence length="64" mass="6808">MADTTDASSLQQRVEAVIRDFPFDNYGLNDVDIALHDYPEDQEWVPALARAVLAASGGGAGAES</sequence>
<accession>A0A7T7RFX1</accession>
<evidence type="ECO:0000313" key="2">
    <source>
        <dbReference type="Proteomes" id="UP000595636"/>
    </source>
</evidence>
<gene>
    <name evidence="1" type="ORF">JEQ17_41325</name>
</gene>
<protein>
    <submittedName>
        <fullName evidence="1">Uncharacterized protein</fullName>
    </submittedName>
</protein>
<reference evidence="1 2" key="1">
    <citation type="submission" date="2020-12" db="EMBL/GenBank/DDBJ databases">
        <title>A novel species.</title>
        <authorList>
            <person name="Li K."/>
        </authorList>
    </citation>
    <scope>NUCLEOTIDE SEQUENCE [LARGE SCALE GENOMIC DNA]</scope>
    <source>
        <strain evidence="1 2">ZYC-3</strain>
    </source>
</reference>
<keyword evidence="2" id="KW-1185">Reference proteome</keyword>
<dbReference type="EMBL" id="CP066831">
    <property type="protein sequence ID" value="QQM45222.1"/>
    <property type="molecule type" value="Genomic_DNA"/>
</dbReference>